<dbReference type="SMART" id="SM00239">
    <property type="entry name" value="C2"/>
    <property type="match status" value="2"/>
</dbReference>
<evidence type="ECO:0000313" key="8">
    <source>
        <dbReference type="EMBL" id="EGB02866.1"/>
    </source>
</evidence>
<dbReference type="CDD" id="cd04037">
    <property type="entry name" value="C2E_Ferlin"/>
    <property type="match status" value="1"/>
</dbReference>
<evidence type="ECO:0000256" key="1">
    <source>
        <dbReference type="ARBA" id="ARBA00004167"/>
    </source>
</evidence>
<dbReference type="PANTHER" id="PTHR12546:SF33">
    <property type="entry name" value="SPERM VESICLE FUSION PROTEIN FER-1"/>
    <property type="match status" value="1"/>
</dbReference>
<feature type="compositionally biased region" description="Basic and acidic residues" evidence="6">
    <location>
        <begin position="175"/>
        <end position="191"/>
    </location>
</feature>
<protein>
    <recommendedName>
        <fullName evidence="7">C2 domain-containing protein</fullName>
    </recommendedName>
</protein>
<gene>
    <name evidence="8" type="ORF">AURANDRAFT_68493</name>
</gene>
<feature type="region of interest" description="Disordered" evidence="6">
    <location>
        <begin position="163"/>
        <end position="240"/>
    </location>
</feature>
<evidence type="ECO:0000313" key="9">
    <source>
        <dbReference type="Proteomes" id="UP000002729"/>
    </source>
</evidence>
<feature type="compositionally biased region" description="Gly residues" evidence="6">
    <location>
        <begin position="206"/>
        <end position="220"/>
    </location>
</feature>
<evidence type="ECO:0000256" key="2">
    <source>
        <dbReference type="ARBA" id="ARBA00022692"/>
    </source>
</evidence>
<evidence type="ECO:0000256" key="5">
    <source>
        <dbReference type="ARBA" id="ARBA00023136"/>
    </source>
</evidence>
<dbReference type="InterPro" id="IPR037721">
    <property type="entry name" value="Ferlin"/>
</dbReference>
<proteinExistence type="predicted"/>
<dbReference type="InParanoid" id="F0YPU3"/>
<name>F0YPU3_AURAN</name>
<reference evidence="8 9" key="1">
    <citation type="journal article" date="2011" name="Proc. Natl. Acad. Sci. U.S.A.">
        <title>Niche of harmful alga Aureococcus anophagefferens revealed through ecogenomics.</title>
        <authorList>
            <person name="Gobler C.J."/>
            <person name="Berry D.L."/>
            <person name="Dyhrman S.T."/>
            <person name="Wilhelm S.W."/>
            <person name="Salamov A."/>
            <person name="Lobanov A.V."/>
            <person name="Zhang Y."/>
            <person name="Collier J.L."/>
            <person name="Wurch L.L."/>
            <person name="Kustka A.B."/>
            <person name="Dill B.D."/>
            <person name="Shah M."/>
            <person name="VerBerkmoes N.C."/>
            <person name="Kuo A."/>
            <person name="Terry A."/>
            <person name="Pangilinan J."/>
            <person name="Lindquist E.A."/>
            <person name="Lucas S."/>
            <person name="Paulsen I.T."/>
            <person name="Hattenrath-Lehmann T.K."/>
            <person name="Talmage S.C."/>
            <person name="Walker E.A."/>
            <person name="Koch F."/>
            <person name="Burson A.M."/>
            <person name="Marcoval M.A."/>
            <person name="Tang Y.Z."/>
            <person name="Lecleir G.R."/>
            <person name="Coyne K.J."/>
            <person name="Berg G.M."/>
            <person name="Bertrand E.M."/>
            <person name="Saito M.A."/>
            <person name="Gladyshev V.N."/>
            <person name="Grigoriev I.V."/>
        </authorList>
    </citation>
    <scope>NUCLEOTIDE SEQUENCE [LARGE SCALE GENOMIC DNA]</scope>
    <source>
        <strain evidence="9">CCMP 1984</strain>
    </source>
</reference>
<feature type="compositionally biased region" description="Acidic residues" evidence="6">
    <location>
        <begin position="221"/>
        <end position="237"/>
    </location>
</feature>
<dbReference type="SUPFAM" id="SSF49562">
    <property type="entry name" value="C2 domain (Calcium/lipid-binding domain, CaLB)"/>
    <property type="match status" value="2"/>
</dbReference>
<feature type="domain" description="C2" evidence="7">
    <location>
        <begin position="1"/>
        <end position="109"/>
    </location>
</feature>
<dbReference type="GeneID" id="20226839"/>
<keyword evidence="3" id="KW-0677">Repeat</keyword>
<dbReference type="InterPro" id="IPR037724">
    <property type="entry name" value="C2E_Ferlin"/>
</dbReference>
<dbReference type="AlphaFoldDB" id="F0YPU3"/>
<dbReference type="Gene3D" id="2.60.40.150">
    <property type="entry name" value="C2 domain"/>
    <property type="match status" value="2"/>
</dbReference>
<dbReference type="eggNOG" id="KOG1326">
    <property type="taxonomic scope" value="Eukaryota"/>
</dbReference>
<dbReference type="EMBL" id="GL833276">
    <property type="protein sequence ID" value="EGB02866.1"/>
    <property type="molecule type" value="Genomic_DNA"/>
</dbReference>
<keyword evidence="4" id="KW-1133">Transmembrane helix</keyword>
<evidence type="ECO:0000259" key="7">
    <source>
        <dbReference type="PROSITE" id="PS50004"/>
    </source>
</evidence>
<feature type="region of interest" description="Disordered" evidence="6">
    <location>
        <begin position="248"/>
        <end position="267"/>
    </location>
</feature>
<dbReference type="PANTHER" id="PTHR12546">
    <property type="entry name" value="FER-1-LIKE"/>
    <property type="match status" value="1"/>
</dbReference>
<dbReference type="Proteomes" id="UP000002729">
    <property type="component" value="Unassembled WGS sequence"/>
</dbReference>
<keyword evidence="2" id="KW-0812">Transmembrane</keyword>
<organism evidence="9">
    <name type="scientific">Aureococcus anophagefferens</name>
    <name type="common">Harmful bloom alga</name>
    <dbReference type="NCBI Taxonomy" id="44056"/>
    <lineage>
        <taxon>Eukaryota</taxon>
        <taxon>Sar</taxon>
        <taxon>Stramenopiles</taxon>
        <taxon>Ochrophyta</taxon>
        <taxon>Pelagophyceae</taxon>
        <taxon>Pelagomonadales</taxon>
        <taxon>Pelagomonadaceae</taxon>
        <taxon>Aureococcus</taxon>
    </lineage>
</organism>
<sequence>MADISDRLEVKVVSARSLSEVEGGECNPFAVARCGSEFGQTLVANRTTDPEWQSSTMIFVDIAENDVDHIVLNVMHKNLSAQADVDLGAAIVDLRTAILSPGIETDEWYALQRAPGMDQPATGRCMDLRVYDARVGLTTGLQSPLLGATSVDLSTKMSWNGEGYVPPQMELFEDSDAKRRADEREEEERAKAAAADAEDEEEENDGGAGAGSVGISFGGGDDGDANEEDDDLNDGEDVDQHELERRGLVEAKGAAPAPTHDPGTGAFDPMALSDLPMIYEDLLYEEEQERLAQELAAQDAAADNEITFLDMVEARLANATDVNALVDGDVHYKMSELPIAFPNQWAAADYIAGREWWMDDRGGTELENYLKTKPFETYPVYRGKYHPNPSKSTRRPVGLFKGIIRVLDSDPAFEEEPFFPMKLLRATPYTVRVYVIRGVNLQPAEGVSADPYLRVKLGSEVDDRSKTHRPRTLKPDFYETFEFRTVLPGPATLKVQVKDWNRFYPIHELLGETKIDLEDRWFHREWQSLDEKKEGTTNPLKPIEVRGLRTDTNPVAQGQVHMWLEIRPEHETRREPA</sequence>
<dbReference type="RefSeq" id="XP_009042437.1">
    <property type="nucleotide sequence ID" value="XM_009044189.1"/>
</dbReference>
<dbReference type="OrthoDB" id="270970at2759"/>
<feature type="domain" description="C2" evidence="7">
    <location>
        <begin position="407"/>
        <end position="531"/>
    </location>
</feature>
<dbReference type="KEGG" id="aaf:AURANDRAFT_68493"/>
<keyword evidence="5" id="KW-0472">Membrane</keyword>
<dbReference type="GO" id="GO:0007009">
    <property type="term" value="P:plasma membrane organization"/>
    <property type="evidence" value="ECO:0007669"/>
    <property type="project" value="TreeGrafter"/>
</dbReference>
<dbReference type="InterPro" id="IPR035892">
    <property type="entry name" value="C2_domain_sf"/>
</dbReference>
<evidence type="ECO:0000256" key="3">
    <source>
        <dbReference type="ARBA" id="ARBA00022737"/>
    </source>
</evidence>
<keyword evidence="9" id="KW-1185">Reference proteome</keyword>
<feature type="non-terminal residue" evidence="8">
    <location>
        <position position="577"/>
    </location>
</feature>
<evidence type="ECO:0000256" key="6">
    <source>
        <dbReference type="SAM" id="MobiDB-lite"/>
    </source>
</evidence>
<dbReference type="Pfam" id="PF00168">
    <property type="entry name" value="C2"/>
    <property type="match status" value="2"/>
</dbReference>
<accession>F0YPU3</accession>
<dbReference type="PROSITE" id="PS50004">
    <property type="entry name" value="C2"/>
    <property type="match status" value="2"/>
</dbReference>
<dbReference type="InterPro" id="IPR000008">
    <property type="entry name" value="C2_dom"/>
</dbReference>
<evidence type="ECO:0000256" key="4">
    <source>
        <dbReference type="ARBA" id="ARBA00022989"/>
    </source>
</evidence>
<feature type="compositionally biased region" description="Acidic residues" evidence="6">
    <location>
        <begin position="196"/>
        <end position="205"/>
    </location>
</feature>
<dbReference type="GO" id="GO:0016020">
    <property type="term" value="C:membrane"/>
    <property type="evidence" value="ECO:0007669"/>
    <property type="project" value="UniProtKB-SubCell"/>
</dbReference>
<comment type="subcellular location">
    <subcellularLocation>
        <location evidence="1">Membrane</location>
        <topology evidence="1">Single-pass membrane protein</topology>
    </subcellularLocation>
</comment>